<comment type="caution">
    <text evidence="3">The sequence shown here is derived from an EMBL/GenBank/DDBJ whole genome shotgun (WGS) entry which is preliminary data.</text>
</comment>
<reference evidence="3 4" key="1">
    <citation type="submission" date="2021-06" db="EMBL/GenBank/DDBJ databases">
        <title>Faecalicatena sp. nov. isolated from porcine feces.</title>
        <authorList>
            <person name="Oh B.S."/>
            <person name="Lee J.H."/>
        </authorList>
    </citation>
    <scope>NUCLEOTIDE SEQUENCE [LARGE SCALE GENOMIC DNA]</scope>
    <source>
        <strain evidence="3 4">AGMB00832</strain>
    </source>
</reference>
<protein>
    <submittedName>
        <fullName evidence="3">DEAD/DEAH box helicase family protein</fullName>
    </submittedName>
</protein>
<evidence type="ECO:0000259" key="1">
    <source>
        <dbReference type="PROSITE" id="PS51192"/>
    </source>
</evidence>
<dbReference type="InterPro" id="IPR027417">
    <property type="entry name" value="P-loop_NTPase"/>
</dbReference>
<dbReference type="InterPro" id="IPR014001">
    <property type="entry name" value="Helicase_ATP-bd"/>
</dbReference>
<evidence type="ECO:0000313" key="3">
    <source>
        <dbReference type="EMBL" id="MBU3876578.1"/>
    </source>
</evidence>
<dbReference type="InterPro" id="IPR006935">
    <property type="entry name" value="Helicase/UvrB_N"/>
</dbReference>
<feature type="domain" description="Helicase ATP-binding" evidence="1">
    <location>
        <begin position="40"/>
        <end position="211"/>
    </location>
</feature>
<dbReference type="SUPFAM" id="SSF52540">
    <property type="entry name" value="P-loop containing nucleoside triphosphate hydrolases"/>
    <property type="match status" value="1"/>
</dbReference>
<keyword evidence="3" id="KW-0067">ATP-binding</keyword>
<feature type="domain" description="Helicase C-terminal" evidence="2">
    <location>
        <begin position="275"/>
        <end position="436"/>
    </location>
</feature>
<gene>
    <name evidence="3" type="ORF">HGO97_012270</name>
</gene>
<keyword evidence="4" id="KW-1185">Reference proteome</keyword>
<dbReference type="Pfam" id="PF00271">
    <property type="entry name" value="Helicase_C"/>
    <property type="match status" value="1"/>
</dbReference>
<organism evidence="3 4">
    <name type="scientific">Faecalicatena faecalis</name>
    <dbReference type="NCBI Taxonomy" id="2726362"/>
    <lineage>
        <taxon>Bacteria</taxon>
        <taxon>Bacillati</taxon>
        <taxon>Bacillota</taxon>
        <taxon>Clostridia</taxon>
        <taxon>Lachnospirales</taxon>
        <taxon>Lachnospiraceae</taxon>
        <taxon>Faecalicatena</taxon>
    </lineage>
</organism>
<keyword evidence="3" id="KW-0347">Helicase</keyword>
<dbReference type="Proteomes" id="UP000723714">
    <property type="component" value="Unassembled WGS sequence"/>
</dbReference>
<sequence length="640" mass="74204">MGKLNYNEHYFEMANPYIYNNSELREPQIQGYYKVYEHFVVRNKKRIHAIVVLPTGVGKTGLMGLLPFHICEGRVLIITPQLTIKDTVVDSLDPDNPESFWYRRKIFNRVDETPTLVEFERGIKNEILDVANIVILNIHKLQARLSSSPLNYLPKDYFDMIIIDEAHHSTANTWVETINHFDKAKVVKLTGTPIRTDGVELAGELVYKYKLSQAMAKGYVKSLRNIEYVPEQLLLTIDKDEAKQYTVEQLLELGLRDEDWIRRSVAYSRECSKSVVIESIKLLEHKRSGGSKVPHKIIAVACSIDHAEQIKQLYVELGYRAEVIHSRKTLEEQNKIKQDIENHRLDVIIHVAMLGEGYDHPYLSVAAIFRPFKNELPYEQFIGRVLRVIPEEEVEKPDDNIADVVSHHNLKLAELWDKYKRELQESEVIKHLQAENLLDDSESSGGGTQGVKVDNIPLGLAEEQGTGTLTTDLYLNTELIKRQKEEEQRQKESINKLQELLHIDYEQALSIYNQTRTKDTAAFKRPDLYFANRKKSLDDEIREILVPQLVTRFHINQAAKNLADCRLFSGRKYMWIKEKASDNGALLAMYFNTYLRNEIGKKREDWKVSDYDIAFEKLSIAEEFVEKVLIEYLNIDSEEY</sequence>
<evidence type="ECO:0000259" key="2">
    <source>
        <dbReference type="PROSITE" id="PS51194"/>
    </source>
</evidence>
<dbReference type="GO" id="GO:0004386">
    <property type="term" value="F:helicase activity"/>
    <property type="evidence" value="ECO:0007669"/>
    <property type="project" value="UniProtKB-KW"/>
</dbReference>
<dbReference type="PANTHER" id="PTHR47396">
    <property type="entry name" value="TYPE I RESTRICTION ENZYME ECOKI R PROTEIN"/>
    <property type="match status" value="1"/>
</dbReference>
<dbReference type="PROSITE" id="PS51192">
    <property type="entry name" value="HELICASE_ATP_BIND_1"/>
    <property type="match status" value="1"/>
</dbReference>
<keyword evidence="3" id="KW-0547">Nucleotide-binding</keyword>
<dbReference type="PANTHER" id="PTHR47396:SF1">
    <property type="entry name" value="ATP-DEPENDENT HELICASE IRC3-RELATED"/>
    <property type="match status" value="1"/>
</dbReference>
<dbReference type="Pfam" id="PF04851">
    <property type="entry name" value="ResIII"/>
    <property type="match status" value="1"/>
</dbReference>
<accession>A0ABS6D541</accession>
<dbReference type="InterPro" id="IPR001650">
    <property type="entry name" value="Helicase_C-like"/>
</dbReference>
<dbReference type="RefSeq" id="WP_168866631.1">
    <property type="nucleotide sequence ID" value="NZ_JABACJ020000011.1"/>
</dbReference>
<dbReference type="InterPro" id="IPR050742">
    <property type="entry name" value="Helicase_Restrict-Modif_Enz"/>
</dbReference>
<dbReference type="Gene3D" id="3.40.50.300">
    <property type="entry name" value="P-loop containing nucleotide triphosphate hydrolases"/>
    <property type="match status" value="2"/>
</dbReference>
<proteinExistence type="predicted"/>
<dbReference type="SMART" id="SM00490">
    <property type="entry name" value="HELICc"/>
    <property type="match status" value="1"/>
</dbReference>
<evidence type="ECO:0000313" key="4">
    <source>
        <dbReference type="Proteomes" id="UP000723714"/>
    </source>
</evidence>
<dbReference type="EMBL" id="JABACJ020000011">
    <property type="protein sequence ID" value="MBU3876578.1"/>
    <property type="molecule type" value="Genomic_DNA"/>
</dbReference>
<name>A0ABS6D541_9FIRM</name>
<keyword evidence="3" id="KW-0378">Hydrolase</keyword>
<dbReference type="PROSITE" id="PS51194">
    <property type="entry name" value="HELICASE_CTER"/>
    <property type="match status" value="1"/>
</dbReference>
<dbReference type="SMART" id="SM00487">
    <property type="entry name" value="DEXDc"/>
    <property type="match status" value="1"/>
</dbReference>